<dbReference type="GO" id="GO:0005506">
    <property type="term" value="F:iron ion binding"/>
    <property type="evidence" value="ECO:0007669"/>
    <property type="project" value="InterPro"/>
</dbReference>
<dbReference type="AlphaFoldDB" id="A0AAN9TQJ6"/>
<keyword evidence="1" id="KW-0560">Oxidoreductase</keyword>
<evidence type="ECO:0000256" key="1">
    <source>
        <dbReference type="ARBA" id="ARBA00023033"/>
    </source>
</evidence>
<keyword evidence="1" id="KW-0503">Monooxygenase</keyword>
<reference evidence="2 3" key="1">
    <citation type="submission" date="2024-03" db="EMBL/GenBank/DDBJ databases">
        <title>Adaptation during the transition from Ophiocordyceps entomopathogen to insect associate is accompanied by gene loss and intensified selection.</title>
        <authorList>
            <person name="Ward C.M."/>
            <person name="Onetto C.A."/>
            <person name="Borneman A.R."/>
        </authorList>
    </citation>
    <scope>NUCLEOTIDE SEQUENCE [LARGE SCALE GENOMIC DNA]</scope>
    <source>
        <strain evidence="2">AWRI1</strain>
        <tissue evidence="2">Single Adult Female</tissue>
    </source>
</reference>
<evidence type="ECO:0000313" key="2">
    <source>
        <dbReference type="EMBL" id="KAK7579871.1"/>
    </source>
</evidence>
<dbReference type="EMBL" id="JBBCAQ010000034">
    <property type="protein sequence ID" value="KAK7579871.1"/>
    <property type="molecule type" value="Genomic_DNA"/>
</dbReference>
<dbReference type="Proteomes" id="UP001367676">
    <property type="component" value="Unassembled WGS sequence"/>
</dbReference>
<protein>
    <submittedName>
        <fullName evidence="2">Uncharacterized protein</fullName>
    </submittedName>
</protein>
<comment type="caution">
    <text evidence="2">The sequence shown here is derived from an EMBL/GenBank/DDBJ whole genome shotgun (WGS) entry which is preliminary data.</text>
</comment>
<dbReference type="SUPFAM" id="SSF48264">
    <property type="entry name" value="Cytochrome P450"/>
    <property type="match status" value="1"/>
</dbReference>
<dbReference type="GO" id="GO:0020037">
    <property type="term" value="F:heme binding"/>
    <property type="evidence" value="ECO:0007669"/>
    <property type="project" value="InterPro"/>
</dbReference>
<organism evidence="2 3">
    <name type="scientific">Parthenolecanium corni</name>
    <dbReference type="NCBI Taxonomy" id="536013"/>
    <lineage>
        <taxon>Eukaryota</taxon>
        <taxon>Metazoa</taxon>
        <taxon>Ecdysozoa</taxon>
        <taxon>Arthropoda</taxon>
        <taxon>Hexapoda</taxon>
        <taxon>Insecta</taxon>
        <taxon>Pterygota</taxon>
        <taxon>Neoptera</taxon>
        <taxon>Paraneoptera</taxon>
        <taxon>Hemiptera</taxon>
        <taxon>Sternorrhyncha</taxon>
        <taxon>Coccoidea</taxon>
        <taxon>Coccidae</taxon>
        <taxon>Parthenolecanium</taxon>
    </lineage>
</organism>
<proteinExistence type="predicted"/>
<dbReference type="GO" id="GO:0016705">
    <property type="term" value="F:oxidoreductase activity, acting on paired donors, with incorporation or reduction of molecular oxygen"/>
    <property type="evidence" value="ECO:0007669"/>
    <property type="project" value="InterPro"/>
</dbReference>
<dbReference type="InterPro" id="IPR036396">
    <property type="entry name" value="Cyt_P450_sf"/>
</dbReference>
<accession>A0AAN9TQJ6</accession>
<dbReference type="GO" id="GO:0004497">
    <property type="term" value="F:monooxygenase activity"/>
    <property type="evidence" value="ECO:0007669"/>
    <property type="project" value="UniProtKB-KW"/>
</dbReference>
<evidence type="ECO:0000313" key="3">
    <source>
        <dbReference type="Proteomes" id="UP001367676"/>
    </source>
</evidence>
<sequence length="102" mass="11459">MFEQKIILSQIFRNFEVESLQNMEDMKCMPDIVLRPKLGVQMKMKKRISAAAAERLASNGDCCACAAPSSALYLPVDRYRMCARRCSSSSPSLDLETSVYVN</sequence>
<name>A0AAN9TQJ6_9HEMI</name>
<keyword evidence="3" id="KW-1185">Reference proteome</keyword>
<gene>
    <name evidence="2" type="ORF">V9T40_000500</name>
</gene>